<organism evidence="2 3">
    <name type="scientific">Nosema bombycis (strain CQ1 / CVCC 102059)</name>
    <name type="common">Microsporidian parasite</name>
    <name type="synonym">Pebrine of silkworm</name>
    <dbReference type="NCBI Taxonomy" id="578461"/>
    <lineage>
        <taxon>Eukaryota</taxon>
        <taxon>Fungi</taxon>
        <taxon>Fungi incertae sedis</taxon>
        <taxon>Microsporidia</taxon>
        <taxon>Nosematidae</taxon>
        <taxon>Nosema</taxon>
    </lineage>
</organism>
<dbReference type="AlphaFoldDB" id="R0KT78"/>
<proteinExistence type="predicted"/>
<sequence>MIKIMIILIVVEKKYVRKKSLKCKYTYICYASKVFSYVMLMKLLTFHTNNYKTI</sequence>
<evidence type="ECO:0000313" key="2">
    <source>
        <dbReference type="EMBL" id="EOB13422.1"/>
    </source>
</evidence>
<protein>
    <submittedName>
        <fullName evidence="2">Orn/DAP/Arg decarboxylase 2</fullName>
    </submittedName>
</protein>
<gene>
    <name evidence="2" type="ORF">NBO_76g0025</name>
</gene>
<dbReference type="EMBL" id="KB908984">
    <property type="protein sequence ID" value="EOB13422.1"/>
    <property type="molecule type" value="Genomic_DNA"/>
</dbReference>
<dbReference type="HOGENOM" id="CLU_3050915_0_0_1"/>
<accession>R0KT78</accession>
<dbReference type="VEuPathDB" id="MicrosporidiaDB:NBO_76g0025"/>
<keyword evidence="3" id="KW-1185">Reference proteome</keyword>
<evidence type="ECO:0000313" key="3">
    <source>
        <dbReference type="Proteomes" id="UP000016927"/>
    </source>
</evidence>
<keyword evidence="1" id="KW-0472">Membrane</keyword>
<keyword evidence="1" id="KW-1133">Transmembrane helix</keyword>
<reference evidence="2 3" key="1">
    <citation type="journal article" date="2013" name="BMC Genomics">
        <title>Comparative genomics of parasitic silkworm microsporidia reveal an association between genome expansion and host adaptation.</title>
        <authorList>
            <person name="Pan G."/>
            <person name="Xu J."/>
            <person name="Li T."/>
            <person name="Xia Q."/>
            <person name="Liu S.L."/>
            <person name="Zhang G."/>
            <person name="Li S."/>
            <person name="Li C."/>
            <person name="Liu H."/>
            <person name="Yang L."/>
            <person name="Liu T."/>
            <person name="Zhang X."/>
            <person name="Wu Z."/>
            <person name="Fan W."/>
            <person name="Dang X."/>
            <person name="Xiang H."/>
            <person name="Tao M."/>
            <person name="Li Y."/>
            <person name="Hu J."/>
            <person name="Li Z."/>
            <person name="Lin L."/>
            <person name="Luo J."/>
            <person name="Geng L."/>
            <person name="Wang L."/>
            <person name="Long M."/>
            <person name="Wan Y."/>
            <person name="He N."/>
            <person name="Zhang Z."/>
            <person name="Lu C."/>
            <person name="Keeling P.J."/>
            <person name="Wang J."/>
            <person name="Xiang Z."/>
            <person name="Zhou Z."/>
        </authorList>
    </citation>
    <scope>NUCLEOTIDE SEQUENCE [LARGE SCALE GENOMIC DNA]</scope>
    <source>
        <strain evidence="3">CQ1 / CVCC 102059</strain>
    </source>
</reference>
<keyword evidence="1" id="KW-0812">Transmembrane</keyword>
<evidence type="ECO:0000256" key="1">
    <source>
        <dbReference type="SAM" id="Phobius"/>
    </source>
</evidence>
<feature type="transmembrane region" description="Helical" evidence="1">
    <location>
        <begin position="27"/>
        <end position="46"/>
    </location>
</feature>
<name>R0KT78_NOSB1</name>
<dbReference type="Proteomes" id="UP000016927">
    <property type="component" value="Unassembled WGS sequence"/>
</dbReference>